<gene>
    <name evidence="5" type="ORF">QJS04_geneDACA025041</name>
</gene>
<feature type="region of interest" description="Disordered" evidence="2">
    <location>
        <begin position="142"/>
        <end position="320"/>
    </location>
</feature>
<comment type="caution">
    <text evidence="5">The sequence shown here is derived from an EMBL/GenBank/DDBJ whole genome shotgun (WGS) entry which is preliminary data.</text>
</comment>
<dbReference type="PANTHER" id="PTHR47430">
    <property type="entry name" value="GB|AAC33480.1"/>
    <property type="match status" value="1"/>
</dbReference>
<feature type="region of interest" description="Disordered" evidence="2">
    <location>
        <begin position="1"/>
        <end position="130"/>
    </location>
</feature>
<dbReference type="Pfam" id="PF13921">
    <property type="entry name" value="Myb_DNA-bind_6"/>
    <property type="match status" value="1"/>
</dbReference>
<protein>
    <submittedName>
        <fullName evidence="5">Uncharacterized protein</fullName>
    </submittedName>
</protein>
<dbReference type="EMBL" id="JAUJYN010000004">
    <property type="protein sequence ID" value="KAK1273092.1"/>
    <property type="molecule type" value="Genomic_DNA"/>
</dbReference>
<dbReference type="InterPro" id="IPR017930">
    <property type="entry name" value="Myb_dom"/>
</dbReference>
<keyword evidence="6" id="KW-1185">Reference proteome</keyword>
<dbReference type="GO" id="GO:0003677">
    <property type="term" value="F:DNA binding"/>
    <property type="evidence" value="ECO:0007669"/>
    <property type="project" value="UniProtKB-KW"/>
</dbReference>
<dbReference type="SMART" id="SM00717">
    <property type="entry name" value="SANT"/>
    <property type="match status" value="2"/>
</dbReference>
<evidence type="ECO:0000313" key="5">
    <source>
        <dbReference type="EMBL" id="KAK1273092.1"/>
    </source>
</evidence>
<feature type="compositionally biased region" description="Basic residues" evidence="2">
    <location>
        <begin position="19"/>
        <end position="31"/>
    </location>
</feature>
<evidence type="ECO:0000256" key="2">
    <source>
        <dbReference type="SAM" id="MobiDB-lite"/>
    </source>
</evidence>
<name>A0AAV9B9U7_ACOGR</name>
<reference evidence="5" key="2">
    <citation type="submission" date="2023-06" db="EMBL/GenBank/DDBJ databases">
        <authorList>
            <person name="Ma L."/>
            <person name="Liu K.-W."/>
            <person name="Li Z."/>
            <person name="Hsiao Y.-Y."/>
            <person name="Qi Y."/>
            <person name="Fu T."/>
            <person name="Tang G."/>
            <person name="Zhang D."/>
            <person name="Sun W.-H."/>
            <person name="Liu D.-K."/>
            <person name="Li Y."/>
            <person name="Chen G.-Z."/>
            <person name="Liu X.-D."/>
            <person name="Liao X.-Y."/>
            <person name="Jiang Y.-T."/>
            <person name="Yu X."/>
            <person name="Hao Y."/>
            <person name="Huang J."/>
            <person name="Zhao X.-W."/>
            <person name="Ke S."/>
            <person name="Chen Y.-Y."/>
            <person name="Wu W.-L."/>
            <person name="Hsu J.-L."/>
            <person name="Lin Y.-F."/>
            <person name="Huang M.-D."/>
            <person name="Li C.-Y."/>
            <person name="Huang L."/>
            <person name="Wang Z.-W."/>
            <person name="Zhao X."/>
            <person name="Zhong W.-Y."/>
            <person name="Peng D.-H."/>
            <person name="Ahmad S."/>
            <person name="Lan S."/>
            <person name="Zhang J.-S."/>
            <person name="Tsai W.-C."/>
            <person name="Van De Peer Y."/>
            <person name="Liu Z.-J."/>
        </authorList>
    </citation>
    <scope>NUCLEOTIDE SEQUENCE</scope>
    <source>
        <strain evidence="5">SCP</strain>
        <tissue evidence="5">Leaves</tissue>
    </source>
</reference>
<dbReference type="PROSITE" id="PS51294">
    <property type="entry name" value="HTH_MYB"/>
    <property type="match status" value="1"/>
</dbReference>
<organism evidence="5 6">
    <name type="scientific">Acorus gramineus</name>
    <name type="common">Dwarf sweet flag</name>
    <dbReference type="NCBI Taxonomy" id="55184"/>
    <lineage>
        <taxon>Eukaryota</taxon>
        <taxon>Viridiplantae</taxon>
        <taxon>Streptophyta</taxon>
        <taxon>Embryophyta</taxon>
        <taxon>Tracheophyta</taxon>
        <taxon>Spermatophyta</taxon>
        <taxon>Magnoliopsida</taxon>
        <taxon>Liliopsida</taxon>
        <taxon>Acoraceae</taxon>
        <taxon>Acorus</taxon>
    </lineage>
</organism>
<reference evidence="5" key="1">
    <citation type="journal article" date="2023" name="Nat. Commun.">
        <title>Diploid and tetraploid genomes of Acorus and the evolution of monocots.</title>
        <authorList>
            <person name="Ma L."/>
            <person name="Liu K.W."/>
            <person name="Li Z."/>
            <person name="Hsiao Y.Y."/>
            <person name="Qi Y."/>
            <person name="Fu T."/>
            <person name="Tang G.D."/>
            <person name="Zhang D."/>
            <person name="Sun W.H."/>
            <person name="Liu D.K."/>
            <person name="Li Y."/>
            <person name="Chen G.Z."/>
            <person name="Liu X.D."/>
            <person name="Liao X.Y."/>
            <person name="Jiang Y.T."/>
            <person name="Yu X."/>
            <person name="Hao Y."/>
            <person name="Huang J."/>
            <person name="Zhao X.W."/>
            <person name="Ke S."/>
            <person name="Chen Y.Y."/>
            <person name="Wu W.L."/>
            <person name="Hsu J.L."/>
            <person name="Lin Y.F."/>
            <person name="Huang M.D."/>
            <person name="Li C.Y."/>
            <person name="Huang L."/>
            <person name="Wang Z.W."/>
            <person name="Zhao X."/>
            <person name="Zhong W.Y."/>
            <person name="Peng D.H."/>
            <person name="Ahmad S."/>
            <person name="Lan S."/>
            <person name="Zhang J.S."/>
            <person name="Tsai W.C."/>
            <person name="Van de Peer Y."/>
            <person name="Liu Z.J."/>
        </authorList>
    </citation>
    <scope>NUCLEOTIDE SEQUENCE</scope>
    <source>
        <strain evidence="5">SCP</strain>
    </source>
</reference>
<dbReference type="InterPro" id="IPR009057">
    <property type="entry name" value="Homeodomain-like_sf"/>
</dbReference>
<feature type="domain" description="Myb-like" evidence="3">
    <location>
        <begin position="396"/>
        <end position="445"/>
    </location>
</feature>
<evidence type="ECO:0000313" key="6">
    <source>
        <dbReference type="Proteomes" id="UP001179952"/>
    </source>
</evidence>
<feature type="compositionally biased region" description="Basic and acidic residues" evidence="2">
    <location>
        <begin position="205"/>
        <end position="234"/>
    </location>
</feature>
<dbReference type="AlphaFoldDB" id="A0AAV9B9U7"/>
<feature type="compositionally biased region" description="Basic and acidic residues" evidence="2">
    <location>
        <begin position="96"/>
        <end position="111"/>
    </location>
</feature>
<feature type="compositionally biased region" description="Basic and acidic residues" evidence="2">
    <location>
        <begin position="51"/>
        <end position="60"/>
    </location>
</feature>
<accession>A0AAV9B9U7</accession>
<dbReference type="Proteomes" id="UP001179952">
    <property type="component" value="Unassembled WGS sequence"/>
</dbReference>
<evidence type="ECO:0000259" key="4">
    <source>
        <dbReference type="PROSITE" id="PS51294"/>
    </source>
</evidence>
<sequence length="578" mass="65986">MRIDVLEEEVTLNAEEKKKNKKKDKEKRKGKRTTEKTDSVGVSISDEEEDVKVRLKMDEKKKKKLGVVEEGDALGGKEQTRKKRKLDVEESGWNEDGGKTERNKEVRKDESGNNEGKKKKKRKQGGVVESELAFVETGGVKINDERNRGNGNDVVIGEEDIHMDRDGGKSGNGEEECYLRESPVGDSVTQIKVGLNDGKGHKKAISSEELIKGHPETMNEVPLDRNEKVGKKEASAQFKAKRKNKRKKDNAEADGGGKKHANSDGATRDKAGKRASRLNEMEEEVDNSKNSEPSKKKRVSFSDHVEMFPSTSDKEGGKANDQDVLVQGKRFSKEDDELVKKAVFDYIKVHGLGEDGVKRVMNCLSDREIRGCWREIASSLPWRTRDAVYHRAHLLFERDEERKWTPEEVDIIRRYHEEHGPKWRPLADILGKHRFHVKDKWRRIQLPNLKNALELLHRILHLLQSLKVVSVLPPQMCGRREDKGRRKRKGRMSQEEYQNLFDLVNTDLKMKAFEEKTNAVEKKLEYGMQSATSWAQDPIIIAARSVCTTNISFRSLVHEFCGVSGLLNRLISLDEFND</sequence>
<dbReference type="InterPro" id="IPR001005">
    <property type="entry name" value="SANT/Myb"/>
</dbReference>
<feature type="compositionally biased region" description="Basic residues" evidence="2">
    <location>
        <begin position="239"/>
        <end position="248"/>
    </location>
</feature>
<dbReference type="Gene3D" id="1.10.10.60">
    <property type="entry name" value="Homeodomain-like"/>
    <property type="match status" value="1"/>
</dbReference>
<proteinExistence type="predicted"/>
<dbReference type="PROSITE" id="PS50090">
    <property type="entry name" value="MYB_LIKE"/>
    <property type="match status" value="1"/>
</dbReference>
<dbReference type="CDD" id="cd00167">
    <property type="entry name" value="SANT"/>
    <property type="match status" value="1"/>
</dbReference>
<dbReference type="SUPFAM" id="SSF46689">
    <property type="entry name" value="Homeodomain-like"/>
    <property type="match status" value="1"/>
</dbReference>
<keyword evidence="1" id="KW-0238">DNA-binding</keyword>
<evidence type="ECO:0000256" key="1">
    <source>
        <dbReference type="ARBA" id="ARBA00023125"/>
    </source>
</evidence>
<feature type="compositionally biased region" description="Basic and acidic residues" evidence="2">
    <location>
        <begin position="266"/>
        <end position="320"/>
    </location>
</feature>
<feature type="compositionally biased region" description="Basic and acidic residues" evidence="2">
    <location>
        <begin position="159"/>
        <end position="168"/>
    </location>
</feature>
<feature type="compositionally biased region" description="Acidic residues" evidence="2">
    <location>
        <begin position="1"/>
        <end position="10"/>
    </location>
</feature>
<feature type="domain" description="HTH myb-type" evidence="4">
    <location>
        <begin position="402"/>
        <end position="449"/>
    </location>
</feature>
<dbReference type="PANTHER" id="PTHR47430:SF4">
    <property type="entry name" value="GB|AAC33480.1"/>
    <property type="match status" value="1"/>
</dbReference>
<evidence type="ECO:0000259" key="3">
    <source>
        <dbReference type="PROSITE" id="PS50090"/>
    </source>
</evidence>